<comment type="caution">
    <text evidence="3">The sequence shown here is derived from an EMBL/GenBank/DDBJ whole genome shotgun (WGS) entry which is preliminary data.</text>
</comment>
<dbReference type="PANTHER" id="PTHR23155">
    <property type="entry name" value="DISEASE RESISTANCE PROTEIN RP"/>
    <property type="match status" value="1"/>
</dbReference>
<dbReference type="AlphaFoldDB" id="A0A8T0QDM4"/>
<evidence type="ECO:0000313" key="3">
    <source>
        <dbReference type="EMBL" id="KAG2571308.1"/>
    </source>
</evidence>
<dbReference type="EMBL" id="CM029049">
    <property type="protein sequence ID" value="KAG2571308.1"/>
    <property type="molecule type" value="Genomic_DNA"/>
</dbReference>
<dbReference type="PANTHER" id="PTHR23155:SF1173">
    <property type="entry name" value="NB-ARC DOMAIN-CONTAINING PROTEIN"/>
    <property type="match status" value="1"/>
</dbReference>
<evidence type="ECO:0000256" key="1">
    <source>
        <dbReference type="SAM" id="MobiDB-lite"/>
    </source>
</evidence>
<name>A0A8T0QDM4_PANVG</name>
<dbReference type="GO" id="GO:0043531">
    <property type="term" value="F:ADP binding"/>
    <property type="evidence" value="ECO:0007669"/>
    <property type="project" value="InterPro"/>
</dbReference>
<feature type="region of interest" description="Disordered" evidence="1">
    <location>
        <begin position="312"/>
        <end position="343"/>
    </location>
</feature>
<feature type="region of interest" description="Disordered" evidence="1">
    <location>
        <begin position="56"/>
        <end position="83"/>
    </location>
</feature>
<feature type="region of interest" description="Disordered" evidence="1">
    <location>
        <begin position="532"/>
        <end position="572"/>
    </location>
</feature>
<dbReference type="Gene3D" id="3.40.50.300">
    <property type="entry name" value="P-loop containing nucleotide triphosphate hydrolases"/>
    <property type="match status" value="1"/>
</dbReference>
<feature type="region of interest" description="Disordered" evidence="1">
    <location>
        <begin position="100"/>
        <end position="161"/>
    </location>
</feature>
<reference evidence="3" key="1">
    <citation type="submission" date="2020-05" db="EMBL/GenBank/DDBJ databases">
        <title>WGS assembly of Panicum virgatum.</title>
        <authorList>
            <person name="Lovell J.T."/>
            <person name="Jenkins J."/>
            <person name="Shu S."/>
            <person name="Juenger T.E."/>
            <person name="Schmutz J."/>
        </authorList>
    </citation>
    <scope>NUCLEOTIDE SEQUENCE</scope>
    <source>
        <strain evidence="3">AP13</strain>
    </source>
</reference>
<feature type="compositionally biased region" description="Basic and acidic residues" evidence="1">
    <location>
        <begin position="66"/>
        <end position="83"/>
    </location>
</feature>
<evidence type="ECO:0000259" key="2">
    <source>
        <dbReference type="Pfam" id="PF00931"/>
    </source>
</evidence>
<dbReference type="OrthoDB" id="1900634at2759"/>
<protein>
    <recommendedName>
        <fullName evidence="2">NB-ARC domain-containing protein</fullName>
    </recommendedName>
</protein>
<dbReference type="Proteomes" id="UP000823388">
    <property type="component" value="Chromosome 7K"/>
</dbReference>
<feature type="domain" description="NB-ARC" evidence="2">
    <location>
        <begin position="201"/>
        <end position="287"/>
    </location>
</feature>
<accession>A0A8T0QDM4</accession>
<sequence>MAKQQTESGEESYELEKLRPQVEDLCKEFDALADSPLAESEREDLAAIFTVLKEIRDKIALPPPQDDGKKVDDDKLLPRAGSKRKELSNLLPLIRAALEQRSKRPLGQQDAAEGSAGGGAEPDDSKPGSAAMTGCIPCKPRASQLSKKQQQQQGEEKEGNKDGVSLKLLLRLTQNVLEPEQYYEWTTSYVDEERIYGWDKDAGEVIDALVAPDGSERMFRAAGIAGIHGSGKTALAQKVFVHDKAKDYFALRLWVCVGPPEPDSEDRFNLLYRMLDNLGLDTAKVEDIVDNSKVVSNAKDAEKKKIMEKPEATAALRKKATSDDATKEGNVVTEAEDANRQAKEEEDRIFENLLKEKIDNSRAVEKSKIGVLLYILNMTLSKTSYMIVFDDIRAYRRDDDDDGCWYSNLTLQPPLDCEWGDRLAYGLPKGEHRGAVLVTCRKEDDAKTMARTGRVVRPPKLEGEDAWKLFRREYDQRKKEGGKVEEDLLLKQLEEMKKEIVDKCLGLPVAIIEAAKGFAVLDPLLDLPDDTSATKEAAAEVKPEAAGGHAHTESSKDMHQAEEAEEGAAESE</sequence>
<dbReference type="InterPro" id="IPR044974">
    <property type="entry name" value="Disease_R_plants"/>
</dbReference>
<dbReference type="SUPFAM" id="SSF52540">
    <property type="entry name" value="P-loop containing nucleoside triphosphate hydrolases"/>
    <property type="match status" value="1"/>
</dbReference>
<proteinExistence type="predicted"/>
<dbReference type="InterPro" id="IPR002182">
    <property type="entry name" value="NB-ARC"/>
</dbReference>
<feature type="compositionally biased region" description="Acidic residues" evidence="1">
    <location>
        <begin position="563"/>
        <end position="572"/>
    </location>
</feature>
<dbReference type="InterPro" id="IPR027417">
    <property type="entry name" value="P-loop_NTPase"/>
</dbReference>
<dbReference type="GO" id="GO:0098542">
    <property type="term" value="P:defense response to other organism"/>
    <property type="evidence" value="ECO:0007669"/>
    <property type="project" value="TreeGrafter"/>
</dbReference>
<dbReference type="Pfam" id="PF00931">
    <property type="entry name" value="NB-ARC"/>
    <property type="match status" value="1"/>
</dbReference>
<organism evidence="3 4">
    <name type="scientific">Panicum virgatum</name>
    <name type="common">Blackwell switchgrass</name>
    <dbReference type="NCBI Taxonomy" id="38727"/>
    <lineage>
        <taxon>Eukaryota</taxon>
        <taxon>Viridiplantae</taxon>
        <taxon>Streptophyta</taxon>
        <taxon>Embryophyta</taxon>
        <taxon>Tracheophyta</taxon>
        <taxon>Spermatophyta</taxon>
        <taxon>Magnoliopsida</taxon>
        <taxon>Liliopsida</taxon>
        <taxon>Poales</taxon>
        <taxon>Poaceae</taxon>
        <taxon>PACMAD clade</taxon>
        <taxon>Panicoideae</taxon>
        <taxon>Panicodae</taxon>
        <taxon>Paniceae</taxon>
        <taxon>Panicinae</taxon>
        <taxon>Panicum</taxon>
        <taxon>Panicum sect. Hiantes</taxon>
    </lineage>
</organism>
<gene>
    <name evidence="3" type="ORF">PVAP13_7KG099500</name>
</gene>
<feature type="compositionally biased region" description="Basic and acidic residues" evidence="1">
    <location>
        <begin position="550"/>
        <end position="562"/>
    </location>
</feature>
<keyword evidence="4" id="KW-1185">Reference proteome</keyword>
<evidence type="ECO:0000313" key="4">
    <source>
        <dbReference type="Proteomes" id="UP000823388"/>
    </source>
</evidence>